<keyword evidence="3" id="KW-1185">Reference proteome</keyword>
<dbReference type="Gramene" id="C.cajan_32534.t">
    <property type="protein sequence ID" value="C.cajan_32534.t.cds1"/>
    <property type="gene ID" value="C.cajan_32534"/>
</dbReference>
<dbReference type="InterPro" id="IPR001584">
    <property type="entry name" value="Integrase_cat-core"/>
</dbReference>
<dbReference type="PANTHER" id="PTHR37984:SF5">
    <property type="entry name" value="PROTEIN NYNRIN-LIKE"/>
    <property type="match status" value="1"/>
</dbReference>
<reference evidence="2" key="1">
    <citation type="journal article" date="2012" name="Nat. Biotechnol.">
        <title>Draft genome sequence of pigeonpea (Cajanus cajan), an orphan legume crop of resource-poor farmers.</title>
        <authorList>
            <person name="Varshney R.K."/>
            <person name="Chen W."/>
            <person name="Li Y."/>
            <person name="Bharti A.K."/>
            <person name="Saxena R.K."/>
            <person name="Schlueter J.A."/>
            <person name="Donoghue M.T."/>
            <person name="Azam S."/>
            <person name="Fan G."/>
            <person name="Whaley A.M."/>
            <person name="Farmer A.D."/>
            <person name="Sheridan J."/>
            <person name="Iwata A."/>
            <person name="Tuteja R."/>
            <person name="Penmetsa R.V."/>
            <person name="Wu W."/>
            <person name="Upadhyaya H.D."/>
            <person name="Yang S.P."/>
            <person name="Shah T."/>
            <person name="Saxena K.B."/>
            <person name="Michael T."/>
            <person name="McCombie W.R."/>
            <person name="Yang B."/>
            <person name="Zhang G."/>
            <person name="Yang H."/>
            <person name="Wang J."/>
            <person name="Spillane C."/>
            <person name="Cook D.R."/>
            <person name="May G.D."/>
            <person name="Xu X."/>
            <person name="Jackson S.A."/>
        </authorList>
    </citation>
    <scope>NUCLEOTIDE SEQUENCE [LARGE SCALE GENOMIC DNA]</scope>
</reference>
<sequence>MHSGARTTVAKLLRAGYYWPTMNTDCTTFLKKCQPCQKHDNLIHQPAEQLHYIPPTGPFATWGVDILGLFPVAKGQCKFLIVVVDLFTKWIKAKPLACISAHQVQKFLWKNIITRFDVPSTLVTDNGLQFIYRKLNEFLASLGIQHKVTSVKHQQANDQAESENKVILTGLKKRLREAKGAWAEQLPEVLWAYRCTPQSNTQETPFYLVYGSDAMIPVEIGEPSFRRAHFDESNKEAKLRANLDVIEEIRDRALVVAKACKQRYKRKFDTKVRPREFREGDLMWRVIGEARKDPRHGKLAPNWDGPFRI</sequence>
<dbReference type="Gene3D" id="1.10.340.70">
    <property type="match status" value="1"/>
</dbReference>
<dbReference type="InterPro" id="IPR036397">
    <property type="entry name" value="RNaseH_sf"/>
</dbReference>
<gene>
    <name evidence="2" type="ORF">KK1_030512</name>
</gene>
<dbReference type="GO" id="GO:0015074">
    <property type="term" value="P:DNA integration"/>
    <property type="evidence" value="ECO:0007669"/>
    <property type="project" value="InterPro"/>
</dbReference>
<dbReference type="InterPro" id="IPR050951">
    <property type="entry name" value="Retrovirus_Pol_polyprotein"/>
</dbReference>
<evidence type="ECO:0000313" key="2">
    <source>
        <dbReference type="EMBL" id="KYP47816.1"/>
    </source>
</evidence>
<accession>A0A151RZ35</accession>
<protein>
    <submittedName>
        <fullName evidence="2">Gypsy retrotransposon integrase-like protein 1</fullName>
    </submittedName>
</protein>
<organism evidence="2 3">
    <name type="scientific">Cajanus cajan</name>
    <name type="common">Pigeon pea</name>
    <name type="synonym">Cajanus indicus</name>
    <dbReference type="NCBI Taxonomy" id="3821"/>
    <lineage>
        <taxon>Eukaryota</taxon>
        <taxon>Viridiplantae</taxon>
        <taxon>Streptophyta</taxon>
        <taxon>Embryophyta</taxon>
        <taxon>Tracheophyta</taxon>
        <taxon>Spermatophyta</taxon>
        <taxon>Magnoliopsida</taxon>
        <taxon>eudicotyledons</taxon>
        <taxon>Gunneridae</taxon>
        <taxon>Pentapetalae</taxon>
        <taxon>rosids</taxon>
        <taxon>fabids</taxon>
        <taxon>Fabales</taxon>
        <taxon>Fabaceae</taxon>
        <taxon>Papilionoideae</taxon>
        <taxon>50 kb inversion clade</taxon>
        <taxon>NPAAA clade</taxon>
        <taxon>indigoferoid/millettioid clade</taxon>
        <taxon>Phaseoleae</taxon>
        <taxon>Cajanus</taxon>
    </lineage>
</organism>
<dbReference type="AlphaFoldDB" id="A0A151RZ35"/>
<dbReference type="PANTHER" id="PTHR37984">
    <property type="entry name" value="PROTEIN CBG26694"/>
    <property type="match status" value="1"/>
</dbReference>
<dbReference type="Pfam" id="PF17921">
    <property type="entry name" value="Integrase_H2C2"/>
    <property type="match status" value="1"/>
</dbReference>
<dbReference type="InterPro" id="IPR041588">
    <property type="entry name" value="Integrase_H2C2"/>
</dbReference>
<dbReference type="Gene3D" id="3.30.420.10">
    <property type="entry name" value="Ribonuclease H-like superfamily/Ribonuclease H"/>
    <property type="match status" value="1"/>
</dbReference>
<dbReference type="EMBL" id="KQ483516">
    <property type="protein sequence ID" value="KYP47816.1"/>
    <property type="molecule type" value="Genomic_DNA"/>
</dbReference>
<evidence type="ECO:0000259" key="1">
    <source>
        <dbReference type="PROSITE" id="PS50994"/>
    </source>
</evidence>
<evidence type="ECO:0000313" key="3">
    <source>
        <dbReference type="Proteomes" id="UP000075243"/>
    </source>
</evidence>
<feature type="domain" description="Integrase catalytic" evidence="1">
    <location>
        <begin position="54"/>
        <end position="213"/>
    </location>
</feature>
<dbReference type="Proteomes" id="UP000075243">
    <property type="component" value="Unassembled WGS sequence"/>
</dbReference>
<proteinExistence type="predicted"/>
<dbReference type="PROSITE" id="PS50994">
    <property type="entry name" value="INTEGRASE"/>
    <property type="match status" value="1"/>
</dbReference>
<dbReference type="Pfam" id="PF00665">
    <property type="entry name" value="rve"/>
    <property type="match status" value="1"/>
</dbReference>
<dbReference type="SUPFAM" id="SSF53098">
    <property type="entry name" value="Ribonuclease H-like"/>
    <property type="match status" value="1"/>
</dbReference>
<dbReference type="GO" id="GO:0003676">
    <property type="term" value="F:nucleic acid binding"/>
    <property type="evidence" value="ECO:0007669"/>
    <property type="project" value="InterPro"/>
</dbReference>
<dbReference type="InterPro" id="IPR012337">
    <property type="entry name" value="RNaseH-like_sf"/>
</dbReference>
<name>A0A151RZ35_CAJCA</name>